<dbReference type="PANTHER" id="PTHR42028:SF1">
    <property type="entry name" value="YALI0E30657P"/>
    <property type="match status" value="1"/>
</dbReference>
<feature type="transmembrane region" description="Helical" evidence="2">
    <location>
        <begin position="196"/>
        <end position="215"/>
    </location>
</feature>
<keyword evidence="2" id="KW-0812">Transmembrane</keyword>
<accession>A0A6A4HEF0</accession>
<keyword evidence="2" id="KW-1133">Transmembrane helix</keyword>
<dbReference type="InterPro" id="IPR055561">
    <property type="entry name" value="DUF7137"/>
</dbReference>
<evidence type="ECO:0000256" key="1">
    <source>
        <dbReference type="SAM" id="MobiDB-lite"/>
    </source>
</evidence>
<dbReference type="AlphaFoldDB" id="A0A6A4HEF0"/>
<dbReference type="EMBL" id="ML769531">
    <property type="protein sequence ID" value="KAE9395445.1"/>
    <property type="molecule type" value="Genomic_DNA"/>
</dbReference>
<dbReference type="PANTHER" id="PTHR42028">
    <property type="entry name" value="CHROMOSOME 1, WHOLE GENOME SHOTGUN SEQUENCE"/>
    <property type="match status" value="1"/>
</dbReference>
<evidence type="ECO:0000313" key="4">
    <source>
        <dbReference type="EMBL" id="KAE9395445.1"/>
    </source>
</evidence>
<sequence>MRDSVSFYKKILMISGSASGSGSGSGSASASGSGSGSGSSSASTTSIAPSNPVGILSITQPPQASTSFFKIAPEEQVTFAWTTTYVIAKPTSLTVRCVGDNGFTYPIATIPGTASSYVWNPYSYQESNLATPLAQTTYSLQIFDERGVGATPQAGYMSANTALKFALYTPQPYTPLSSWTCAMCNGSVSSFAAHPAYVALIATFIVMFLSGFGLLRNAVAFTRG</sequence>
<evidence type="ECO:0000259" key="3">
    <source>
        <dbReference type="Pfam" id="PF23585"/>
    </source>
</evidence>
<dbReference type="OrthoDB" id="2435509at2759"/>
<feature type="domain" description="DUF7137" evidence="3">
    <location>
        <begin position="51"/>
        <end position="182"/>
    </location>
</feature>
<feature type="region of interest" description="Disordered" evidence="1">
    <location>
        <begin position="17"/>
        <end position="47"/>
    </location>
</feature>
<gene>
    <name evidence="4" type="ORF">BT96DRAFT_958506</name>
</gene>
<dbReference type="Proteomes" id="UP000799118">
    <property type="component" value="Unassembled WGS sequence"/>
</dbReference>
<proteinExistence type="predicted"/>
<evidence type="ECO:0000313" key="5">
    <source>
        <dbReference type="Proteomes" id="UP000799118"/>
    </source>
</evidence>
<dbReference type="Pfam" id="PF23585">
    <property type="entry name" value="DUF7137"/>
    <property type="match status" value="1"/>
</dbReference>
<keyword evidence="5" id="KW-1185">Reference proteome</keyword>
<evidence type="ECO:0000256" key="2">
    <source>
        <dbReference type="SAM" id="Phobius"/>
    </source>
</evidence>
<reference evidence="4" key="1">
    <citation type="journal article" date="2019" name="Environ. Microbiol.">
        <title>Fungal ecological strategies reflected in gene transcription - a case study of two litter decomposers.</title>
        <authorList>
            <person name="Barbi F."/>
            <person name="Kohler A."/>
            <person name="Barry K."/>
            <person name="Baskaran P."/>
            <person name="Daum C."/>
            <person name="Fauchery L."/>
            <person name="Ihrmark K."/>
            <person name="Kuo A."/>
            <person name="LaButti K."/>
            <person name="Lipzen A."/>
            <person name="Morin E."/>
            <person name="Grigoriev I.V."/>
            <person name="Henrissat B."/>
            <person name="Lindahl B."/>
            <person name="Martin F."/>
        </authorList>
    </citation>
    <scope>NUCLEOTIDE SEQUENCE</scope>
    <source>
        <strain evidence="4">JB14</strain>
    </source>
</reference>
<keyword evidence="2" id="KW-0472">Membrane</keyword>
<name>A0A6A4HEF0_9AGAR</name>
<protein>
    <recommendedName>
        <fullName evidence="3">DUF7137 domain-containing protein</fullName>
    </recommendedName>
</protein>
<feature type="compositionally biased region" description="Low complexity" evidence="1">
    <location>
        <begin position="26"/>
        <end position="43"/>
    </location>
</feature>
<organism evidence="4 5">
    <name type="scientific">Gymnopus androsaceus JB14</name>
    <dbReference type="NCBI Taxonomy" id="1447944"/>
    <lineage>
        <taxon>Eukaryota</taxon>
        <taxon>Fungi</taxon>
        <taxon>Dikarya</taxon>
        <taxon>Basidiomycota</taxon>
        <taxon>Agaricomycotina</taxon>
        <taxon>Agaricomycetes</taxon>
        <taxon>Agaricomycetidae</taxon>
        <taxon>Agaricales</taxon>
        <taxon>Marasmiineae</taxon>
        <taxon>Omphalotaceae</taxon>
        <taxon>Gymnopus</taxon>
    </lineage>
</organism>